<proteinExistence type="predicted"/>
<sequence length="863" mass="100129">MENYSLLGANQQSMPIWKKIVIESELFEELTPLKKIANNLWWTWNDDAQDLFESIDADLWYRCNKNPIVLLQEVPLDRLKELSNDHEFNLQMKKVEARLDEYIYKREKPIGPSIAYFSMEFGLHASLKIYSGGLGVLAGDYLKECSDLNVNMTGMGLLYRYGYFTQVINGKGEQNAVYEEETFTKIPVKPLYDENGEWIIVSVDFPDRKVFIRVWETKVGSISLMLLDTDFEANEEYDRPITHHLYGGDNENRIKQEIVLGIGGIKALHRAKVNSDIYHCNEGHAAFICLERIVNYLSEEHLSFQEAVELVKATNLFTTHTPVPAGHDSFHVDLFRTYFYNYASKLRISFEQLLSFGKAHPHEDHFNMSYLASNMSNNINGVSKLHGEVSRDLLAPLFPGYSPEELTNIGFVTNGVHYPTWTNPMWKTIHKKLRSEKEPIDISNYSEEQESNIWSQIYRVHDSDIWQTKLKLKSLLFDDIQRRVASHTVNGTIDPSLVSNILHKFNPNTLTIGFARRFATYKRAHLLFRNIDRLNAIVNNPSRPVQLLFAGKAHPADKAGQDLIRFIHEVSQRKEFIGKIIFLENYDMEVAKKLVQGVDVWMNTPTRPLEASGTSGEKAVMNGTLHFSVLDGWWCEGYRPEAGWALPEERAYENQNYQDELDADTIYNIIENEIVPAYYYRDEHDVPHRWVQYIKNSYAEVVPHFTMSRMVSDYNHRFYLPMKDRKEMLEANDRQVVSDLVEWKTKVISNWDIIEVVNVDFEDGIRNSYIMGHEYVSRVSLDLKELQPDDVNVELVIATIEENPKIVSKDLFKINETLKESPFTHYELSLNLDKPGTYNYGIRIYPSNSMLANRLDLKLVKWI</sequence>
<dbReference type="Proteomes" id="UP000826212">
    <property type="component" value="Chromosome"/>
</dbReference>
<evidence type="ECO:0000313" key="1">
    <source>
        <dbReference type="EMBL" id="QZE14255.1"/>
    </source>
</evidence>
<gene>
    <name evidence="1" type="primary">glgP</name>
    <name evidence="1" type="ORF">K4L44_17360</name>
</gene>
<keyword evidence="2" id="KW-1185">Reference proteome</keyword>
<accession>A0AC61NNF4</accession>
<reference evidence="1" key="1">
    <citation type="submission" date="2021-08" db="EMBL/GenBank/DDBJ databases">
        <title>Novel anaerobic bacterium isolated from sea squirt in East Sea, Republic of Korea.</title>
        <authorList>
            <person name="Nguyen T.H."/>
            <person name="Li Z."/>
            <person name="Lee Y.-J."/>
            <person name="Ko J."/>
            <person name="Kim S.-G."/>
        </authorList>
    </citation>
    <scope>NUCLEOTIDE SEQUENCE</scope>
    <source>
        <strain evidence="1">KCTC 25031</strain>
    </source>
</reference>
<name>A0AC61NNF4_9BACT</name>
<protein>
    <submittedName>
        <fullName evidence="1">Alpha-glucan family phosphorylase</fullName>
    </submittedName>
</protein>
<dbReference type="EMBL" id="CP081303">
    <property type="protein sequence ID" value="QZE14255.1"/>
    <property type="molecule type" value="Genomic_DNA"/>
</dbReference>
<evidence type="ECO:0000313" key="2">
    <source>
        <dbReference type="Proteomes" id="UP000826212"/>
    </source>
</evidence>
<organism evidence="1 2">
    <name type="scientific">Halosquirtibacter laminarini</name>
    <dbReference type="NCBI Taxonomy" id="3374600"/>
    <lineage>
        <taxon>Bacteria</taxon>
        <taxon>Pseudomonadati</taxon>
        <taxon>Bacteroidota</taxon>
        <taxon>Bacteroidia</taxon>
        <taxon>Marinilabiliales</taxon>
        <taxon>Prolixibacteraceae</taxon>
        <taxon>Halosquirtibacter</taxon>
    </lineage>
</organism>